<dbReference type="Proteomes" id="UP000225947">
    <property type="component" value="Segment"/>
</dbReference>
<dbReference type="EMBL" id="KU935715">
    <property type="protein sequence ID" value="AND75180.1"/>
    <property type="molecule type" value="Genomic_DNA"/>
</dbReference>
<name>A0A172PZZ5_9CAUD</name>
<dbReference type="OrthoDB" id="35058at10239"/>
<gene>
    <name evidence="1" type="ORF">ME3_19</name>
</gene>
<evidence type="ECO:0000313" key="2">
    <source>
        <dbReference type="Proteomes" id="UP000225947"/>
    </source>
</evidence>
<evidence type="ECO:0000313" key="1">
    <source>
        <dbReference type="EMBL" id="AND75180.1"/>
    </source>
</evidence>
<organism evidence="1 2">
    <name type="scientific">Acinetobacter phage vB_AbaM_ME3</name>
    <dbReference type="NCBI Taxonomy" id="1837876"/>
    <lineage>
        <taxon>Viruses</taxon>
        <taxon>Duplodnaviria</taxon>
        <taxon>Heunggongvirae</taxon>
        <taxon>Uroviricota</taxon>
        <taxon>Caudoviricetes</taxon>
        <taxon>Metrivirus</taxon>
        <taxon>Metrivirus ME3</taxon>
    </lineage>
</organism>
<sequence>MVVLNTNLRNTRSLSIEDAQQAINFKQVGTQNYRYVVHRLLGLSPDQYTDMEYDLSESSRIIDTEAFVAETFRKKRQLIIKNGFVLEGLDQKNIDYINKRLEEFEYVSQQTFRDFLYEVVENMVNFNNCFILKYRKEESSSGEIRSIPSGKTFKPIAGLYVLAAPTIDTANNPKTGRIVKYRHRVSEKYSKTFNPSDIYHIHENRRTGMTIGTPPLEAVKDDIIALRSIEQRTEEIIQRNASPFIHVKVGNDNQPARLLGDGTSEVDIYSSIIDNMDDSGGVATPHRVDIKQLGSESQALRLEGYLNYFKARVLAGLSISEADLGGSQEGDGVYESLREDVRAYQITIAEFITNYIFTELLLESPRYRNSVYIPKTERVTFKFIEADEDRRIKLESHALNLFISGLISKKAAIRGTQYTEEDLAPDIIEEDTSINKNNSVKASITNNVVSNKNQYTEKMAIKDNVAYENYFDYDVDMFKEKVFNAFPKDLFPSSLITHLYTKALDIRTKYSLNYTNKFISNVLEQWVLEN</sequence>
<accession>A0A172PZZ5</accession>
<keyword evidence="2" id="KW-1185">Reference proteome</keyword>
<reference evidence="2" key="1">
    <citation type="submission" date="2016-03" db="EMBL/GenBank/DDBJ databases">
        <title>Characterization of Acinetobacter baumannii phage vB_AbaM_ME3.</title>
        <authorList>
            <person name="Buttimer C.T.H."/>
            <person name="Elbreki M."/>
            <person name="Coffey A."/>
        </authorList>
    </citation>
    <scope>NUCLEOTIDE SEQUENCE [LARGE SCALE GENOMIC DNA]</scope>
</reference>
<protein>
    <submittedName>
        <fullName evidence="1">Portal protein</fullName>
    </submittedName>
</protein>
<proteinExistence type="predicted"/>